<organism evidence="1 2">
    <name type="scientific">Caulifigura coniformis</name>
    <dbReference type="NCBI Taxonomy" id="2527983"/>
    <lineage>
        <taxon>Bacteria</taxon>
        <taxon>Pseudomonadati</taxon>
        <taxon>Planctomycetota</taxon>
        <taxon>Planctomycetia</taxon>
        <taxon>Planctomycetales</taxon>
        <taxon>Planctomycetaceae</taxon>
        <taxon>Caulifigura</taxon>
    </lineage>
</organism>
<dbReference type="NCBIfam" id="TIGR04138">
    <property type="entry name" value="Plancto_Ver_chp"/>
    <property type="match status" value="1"/>
</dbReference>
<dbReference type="KEGG" id="ccos:Pan44_12860"/>
<dbReference type="OrthoDB" id="282243at2"/>
<evidence type="ECO:0000313" key="1">
    <source>
        <dbReference type="EMBL" id="QDT53270.1"/>
    </source>
</evidence>
<proteinExistence type="predicted"/>
<sequence length="133" mass="15396">MAKAVARTASRKRYDEEAYHFVVEALHFTQQRLSRPRPKSVDDESAHISGQELCVGFREYASKAFGMLAGTVLRSWGIKTTDDVGRIVFELIERGEMRKTERDRLADFAHLYDFREAFVEDYVIEIPSSFRQS</sequence>
<protein>
    <submittedName>
        <fullName evidence="1">Uncharacterized protein</fullName>
    </submittedName>
</protein>
<dbReference type="InParanoid" id="A0A517SAV6"/>
<gene>
    <name evidence="1" type="ORF">Pan44_12860</name>
</gene>
<dbReference type="Proteomes" id="UP000315700">
    <property type="component" value="Chromosome"/>
</dbReference>
<dbReference type="EMBL" id="CP036271">
    <property type="protein sequence ID" value="QDT53270.1"/>
    <property type="molecule type" value="Genomic_DNA"/>
</dbReference>
<dbReference type="RefSeq" id="WP_145028342.1">
    <property type="nucleotide sequence ID" value="NZ_CP036271.1"/>
</dbReference>
<accession>A0A517SAV6</accession>
<keyword evidence="2" id="KW-1185">Reference proteome</keyword>
<dbReference type="InterPro" id="IPR026406">
    <property type="entry name" value="Ver/Plancto_CHP"/>
</dbReference>
<evidence type="ECO:0000313" key="2">
    <source>
        <dbReference type="Proteomes" id="UP000315700"/>
    </source>
</evidence>
<dbReference type="AlphaFoldDB" id="A0A517SAV6"/>
<name>A0A517SAV6_9PLAN</name>
<reference evidence="1 2" key="1">
    <citation type="submission" date="2019-02" db="EMBL/GenBank/DDBJ databases">
        <title>Deep-cultivation of Planctomycetes and their phenomic and genomic characterization uncovers novel biology.</title>
        <authorList>
            <person name="Wiegand S."/>
            <person name="Jogler M."/>
            <person name="Boedeker C."/>
            <person name="Pinto D."/>
            <person name="Vollmers J."/>
            <person name="Rivas-Marin E."/>
            <person name="Kohn T."/>
            <person name="Peeters S.H."/>
            <person name="Heuer A."/>
            <person name="Rast P."/>
            <person name="Oberbeckmann S."/>
            <person name="Bunk B."/>
            <person name="Jeske O."/>
            <person name="Meyerdierks A."/>
            <person name="Storesund J.E."/>
            <person name="Kallscheuer N."/>
            <person name="Luecker S."/>
            <person name="Lage O.M."/>
            <person name="Pohl T."/>
            <person name="Merkel B.J."/>
            <person name="Hornburger P."/>
            <person name="Mueller R.-W."/>
            <person name="Bruemmer F."/>
            <person name="Labrenz M."/>
            <person name="Spormann A.M."/>
            <person name="Op den Camp H."/>
            <person name="Overmann J."/>
            <person name="Amann R."/>
            <person name="Jetten M.S.M."/>
            <person name="Mascher T."/>
            <person name="Medema M.H."/>
            <person name="Devos D.P."/>
            <person name="Kaster A.-K."/>
            <person name="Ovreas L."/>
            <person name="Rohde M."/>
            <person name="Galperin M.Y."/>
            <person name="Jogler C."/>
        </authorList>
    </citation>
    <scope>NUCLEOTIDE SEQUENCE [LARGE SCALE GENOMIC DNA]</scope>
    <source>
        <strain evidence="1 2">Pan44</strain>
    </source>
</reference>